<dbReference type="PROSITE" id="PS51257">
    <property type="entry name" value="PROKAR_LIPOPROTEIN"/>
    <property type="match status" value="1"/>
</dbReference>
<keyword evidence="2" id="KW-0732">Signal</keyword>
<comment type="caution">
    <text evidence="4">The sequence shown here is derived from an EMBL/GenBank/DDBJ whole genome shotgun (WGS) entry which is preliminary data.</text>
</comment>
<dbReference type="Gene3D" id="2.40.360.20">
    <property type="match status" value="1"/>
</dbReference>
<name>A0A941E6J0_9BURK</name>
<feature type="region of interest" description="Disordered" evidence="1">
    <location>
        <begin position="301"/>
        <end position="323"/>
    </location>
</feature>
<evidence type="ECO:0000313" key="5">
    <source>
        <dbReference type="Proteomes" id="UP000678545"/>
    </source>
</evidence>
<sequence>MSHVVKLRQSALLCSIIAASLVACGGEAVKQTPPPKAIGLGIFSGPPAAPVDTVSFAGIRNNFSITRTATGFAVQDKIGSGGTVNVSNTSILKFNDVSINLAVGDKSKTIPEASLKTLVELYIAFFNRVPDADGLSYWIDKIKDGMTVDALSNSFYGAAVEYSSLTGYSASMSNADFVKIIYKNVLGRTGTTAPPDADINYWAGQLASGNSSKGNLVATMLNSAHTFAGDPTWGWVTQLLDNKVNVGLFFAVEQGLNYNSPQESIEKTMAIVAKITAASTTEAKNTINMLDTSFNASAAFNPNGNTGNNNGNNNGNNGGNNSGSGTGASKDCYNMNLIKQGVTYSTEMSSTVASLGTTTVYVVNYKPNGTVNFKGTNAQELLTDTTILSGVGTGTVSKIKSYINVYDNESLAYGNIVTLTLPGFGDYNVVATMTPPKRTPFSMAVNETYEQTYKVKQEAVGSAFPITYPEVTQTDKLSFLGIESVTVPAGTFSACKFKNETTSDGATGIAYTWQIADAKYRGLTAKIEAKDVLTVATKLSIQGQ</sequence>
<dbReference type="EMBL" id="JAGSPJ010000004">
    <property type="protein sequence ID" value="MBR7800683.1"/>
    <property type="molecule type" value="Genomic_DNA"/>
</dbReference>
<feature type="compositionally biased region" description="Low complexity" evidence="1">
    <location>
        <begin position="303"/>
        <end position="315"/>
    </location>
</feature>
<feature type="signal peptide" evidence="2">
    <location>
        <begin position="1"/>
        <end position="25"/>
    </location>
</feature>
<reference evidence="4" key="1">
    <citation type="submission" date="2021-04" db="EMBL/GenBank/DDBJ databases">
        <title>novel species isolated from subtropical streams in China.</title>
        <authorList>
            <person name="Lu H."/>
        </authorList>
    </citation>
    <scope>NUCLEOTIDE SEQUENCE</scope>
    <source>
        <strain evidence="4">FT137W</strain>
    </source>
</reference>
<evidence type="ECO:0000313" key="4">
    <source>
        <dbReference type="EMBL" id="MBR7800683.1"/>
    </source>
</evidence>
<evidence type="ECO:0000256" key="1">
    <source>
        <dbReference type="SAM" id="MobiDB-lite"/>
    </source>
</evidence>
<evidence type="ECO:0000256" key="2">
    <source>
        <dbReference type="SAM" id="SignalP"/>
    </source>
</evidence>
<feature type="chain" id="PRO_5037994489" evidence="2">
    <location>
        <begin position="26"/>
        <end position="544"/>
    </location>
</feature>
<proteinExistence type="predicted"/>
<dbReference type="Pfam" id="PF13946">
    <property type="entry name" value="DUF4214"/>
    <property type="match status" value="1"/>
</dbReference>
<accession>A0A941E6J0</accession>
<organism evidence="4 5">
    <name type="scientific">Undibacterium fentianense</name>
    <dbReference type="NCBI Taxonomy" id="2828728"/>
    <lineage>
        <taxon>Bacteria</taxon>
        <taxon>Pseudomonadati</taxon>
        <taxon>Pseudomonadota</taxon>
        <taxon>Betaproteobacteria</taxon>
        <taxon>Burkholderiales</taxon>
        <taxon>Oxalobacteraceae</taxon>
        <taxon>Undibacterium</taxon>
    </lineage>
</organism>
<keyword evidence="5" id="KW-1185">Reference proteome</keyword>
<feature type="domain" description="DUF4214" evidence="3">
    <location>
        <begin position="167"/>
        <end position="224"/>
    </location>
</feature>
<dbReference type="Proteomes" id="UP000678545">
    <property type="component" value="Unassembled WGS sequence"/>
</dbReference>
<protein>
    <submittedName>
        <fullName evidence="4">DUF4214 domain-containing protein</fullName>
    </submittedName>
</protein>
<dbReference type="RefSeq" id="WP_212675799.1">
    <property type="nucleotide sequence ID" value="NZ_JAGSPJ010000004.1"/>
</dbReference>
<dbReference type="InterPro" id="IPR025282">
    <property type="entry name" value="DUF4214"/>
</dbReference>
<gene>
    <name evidence="4" type="ORF">KDM90_11800</name>
</gene>
<evidence type="ECO:0000259" key="3">
    <source>
        <dbReference type="Pfam" id="PF13946"/>
    </source>
</evidence>
<dbReference type="AlphaFoldDB" id="A0A941E6J0"/>